<dbReference type="AlphaFoldDB" id="A0A4D6KAY1"/>
<proteinExistence type="predicted"/>
<dbReference type="PIRSF" id="PIRSF015877">
    <property type="entry name" value="UCP015877"/>
    <property type="match status" value="1"/>
</dbReference>
<dbReference type="OMA" id="KHERSFK"/>
<gene>
    <name evidence="1" type="ORF">E5139_05760</name>
</gene>
<name>A0A4D6KAY1_9EURY</name>
<protein>
    <recommendedName>
        <fullName evidence="3">Zinc finger protein</fullName>
    </recommendedName>
</protein>
<sequence>MTDATPGDRLALPCPACSPAFETVHEVLSPGSHVTVRCTECDHTHKEQLPDDDEVQRRVVVSQDGESFSAQVDVPAEEELAKGEEFLLDAEEALMTVRITAVELDEGGRVDEGTAEDVETIWTRAVGNVAVDVTMHPKDGRHDSTESFKLNVPGDYEFTVGATDEFGDNEFTVEGFHVRDDAHGYDREQYDQDRDSALAKDIKRLYVRDESTTAWSAW</sequence>
<evidence type="ECO:0000313" key="1">
    <source>
        <dbReference type="EMBL" id="QCD65170.1"/>
    </source>
</evidence>
<dbReference type="PANTHER" id="PTHR42195:SF1">
    <property type="entry name" value="ZINC FINGER PROTEIN"/>
    <property type="match status" value="1"/>
</dbReference>
<dbReference type="RefSeq" id="WP_012808053.1">
    <property type="nucleotide sequence ID" value="NZ_CP039375.1"/>
</dbReference>
<accession>A0A4D6KAY1</accession>
<dbReference type="Pfam" id="PF19769">
    <property type="entry name" value="CPxCG_zf"/>
    <property type="match status" value="1"/>
</dbReference>
<dbReference type="GeneID" id="42178422"/>
<dbReference type="PANTHER" id="PTHR42195">
    <property type="entry name" value="UCP015877 FAMILY PROTEIN"/>
    <property type="match status" value="1"/>
</dbReference>
<evidence type="ECO:0008006" key="3">
    <source>
        <dbReference type="Google" id="ProtNLM"/>
    </source>
</evidence>
<organism evidence="1 2">
    <name type="scientific">Halomicrobium mukohataei</name>
    <dbReference type="NCBI Taxonomy" id="57705"/>
    <lineage>
        <taxon>Archaea</taxon>
        <taxon>Methanobacteriati</taxon>
        <taxon>Methanobacteriota</taxon>
        <taxon>Stenosarchaea group</taxon>
        <taxon>Halobacteria</taxon>
        <taxon>Halobacteriales</taxon>
        <taxon>Haloarculaceae</taxon>
        <taxon>Halomicrobium</taxon>
    </lineage>
</organism>
<evidence type="ECO:0000313" key="2">
    <source>
        <dbReference type="Proteomes" id="UP000297053"/>
    </source>
</evidence>
<dbReference type="EMBL" id="CP039375">
    <property type="protein sequence ID" value="QCD65170.1"/>
    <property type="molecule type" value="Genomic_DNA"/>
</dbReference>
<reference evidence="1 2" key="1">
    <citation type="submission" date="2019-04" db="EMBL/GenBank/DDBJ databases">
        <title>Complete genome sequence of Arthrobacter sp. ZXY-2 associated with effective atrazine degradation and salt adaptation.</title>
        <authorList>
            <person name="Zhao X."/>
        </authorList>
    </citation>
    <scope>NUCLEOTIDE SEQUENCE [LARGE SCALE GENOMIC DNA]</scope>
    <source>
        <strain evidence="2">ZP60</strain>
    </source>
</reference>
<dbReference type="KEGG" id="halz:E5139_05760"/>
<reference evidence="1 2" key="2">
    <citation type="submission" date="2019-04" db="EMBL/GenBank/DDBJ databases">
        <authorList>
            <person name="Yang S."/>
            <person name="Wei W."/>
        </authorList>
    </citation>
    <scope>NUCLEOTIDE SEQUENCE [LARGE SCALE GENOMIC DNA]</scope>
    <source>
        <strain evidence="2">ZP60</strain>
    </source>
</reference>
<dbReference type="Proteomes" id="UP000297053">
    <property type="component" value="Chromosome"/>
</dbReference>
<dbReference type="InterPro" id="IPR012041">
    <property type="entry name" value="Znf_CPxCG-like"/>
</dbReference>